<organism evidence="4 5">
    <name type="scientific">Bodo saltans</name>
    <name type="common">Flagellated protozoan</name>
    <dbReference type="NCBI Taxonomy" id="75058"/>
    <lineage>
        <taxon>Eukaryota</taxon>
        <taxon>Discoba</taxon>
        <taxon>Euglenozoa</taxon>
        <taxon>Kinetoplastea</taxon>
        <taxon>Metakinetoplastina</taxon>
        <taxon>Eubodonida</taxon>
        <taxon>Bodonidae</taxon>
        <taxon>Bodo</taxon>
    </lineage>
</organism>
<dbReference type="OMA" id="QNWEQTV"/>
<evidence type="ECO:0000259" key="2">
    <source>
        <dbReference type="Pfam" id="PF25060"/>
    </source>
</evidence>
<dbReference type="GO" id="GO:0035721">
    <property type="term" value="P:intraciliary retrograde transport"/>
    <property type="evidence" value="ECO:0007669"/>
    <property type="project" value="TreeGrafter"/>
</dbReference>
<dbReference type="InterPro" id="IPR011990">
    <property type="entry name" value="TPR-like_helical_dom_sf"/>
</dbReference>
<dbReference type="VEuPathDB" id="TriTrypDB:BSAL_12030"/>
<feature type="domain" description="Tetratricopeptide repeat protein 21A/21B N-terminal ARM repeat" evidence="3">
    <location>
        <begin position="18"/>
        <end position="244"/>
    </location>
</feature>
<keyword evidence="5" id="KW-1185">Reference proteome</keyword>
<dbReference type="GO" id="GO:0005929">
    <property type="term" value="C:cilium"/>
    <property type="evidence" value="ECO:0007669"/>
    <property type="project" value="GOC"/>
</dbReference>
<dbReference type="PANTHER" id="PTHR14699:SF0">
    <property type="entry name" value="TETRATRICOPEPTIDE REPEAT PROTEIN 21 HOMOLOG"/>
    <property type="match status" value="1"/>
</dbReference>
<sequence>MQQPQRGLTLRNHYALMQYYLRERLWRHAEMVANDVVQAQDDWTFRVWKGFCVDMQQNPNEALRYYKEASGHRESAIPALMGMAVIYRRNKDTEGLNGVEQRLNDERFANAHGSWVQAACLLWHASDPTRARDVLNKYVDIAPDHRDEYTSIQTVRGWVDLSSGRGAFLEKCAGMFDRVLQAESNDNTLDIEAQMGKVAYMERKNQFWPAQDLLNRITVAYPFFTPALVVKAKQLMKVEDWDQSAEITQRILQKDPQHVEAYVLAILQLLVKEARYSQAAMAISDLLQALVQREPRNAALFHHCAQCFSRLSGNNAQFLSVTMQLAEHAVQLQPGSADYIAEVAFHHTLRGDYKAAIVGYNKAATSTDGGTTALLGLIRCLILSGKLAEATQQIEFPNEIQNPQQRNAELLLLNAMLAWRKDKNQTLSIEKLDQAAEAHRHDIASQPTGADLYVKLNPPLMLEIAKEYIQHCRTEPPEPGSGRQDPVAEKCRRTLETLLRHVPGCIEAQLLLSRICFVSGDPDKASALIASCIRQDHSLPDAHLLSAQIHQYNGAITAALHSLEQALTLDFEIKDQPQYNLLRGTLLGMTGELNEALQCLQHAIQLVQAANQMTSKGRPIKPLSIQDSVSLYLQLAQTYLKLKNTEDARTTIAEASRHFKDTSQIGRINIAHAMIVARTDIEGAFFFSCSDVPQAQEHRRRSHDDC</sequence>
<dbReference type="SMART" id="SM00028">
    <property type="entry name" value="TPR"/>
    <property type="match status" value="5"/>
</dbReference>
<evidence type="ECO:0000313" key="5">
    <source>
        <dbReference type="Proteomes" id="UP000051952"/>
    </source>
</evidence>
<dbReference type="InterPro" id="IPR019734">
    <property type="entry name" value="TPR_rpt"/>
</dbReference>
<dbReference type="GO" id="GO:0061512">
    <property type="term" value="P:protein localization to cilium"/>
    <property type="evidence" value="ECO:0007669"/>
    <property type="project" value="TreeGrafter"/>
</dbReference>
<dbReference type="SUPFAM" id="SSF48452">
    <property type="entry name" value="TPR-like"/>
    <property type="match status" value="3"/>
</dbReference>
<dbReference type="InterPro" id="IPR040364">
    <property type="entry name" value="TTC21A/TTC21B"/>
</dbReference>
<evidence type="ECO:0000313" key="4">
    <source>
        <dbReference type="EMBL" id="CUG87791.1"/>
    </source>
</evidence>
<dbReference type="EMBL" id="CYKH01001592">
    <property type="protein sequence ID" value="CUG87791.1"/>
    <property type="molecule type" value="Genomic_DNA"/>
</dbReference>
<reference evidence="5" key="1">
    <citation type="submission" date="2015-09" db="EMBL/GenBank/DDBJ databases">
        <authorList>
            <consortium name="Pathogen Informatics"/>
        </authorList>
    </citation>
    <scope>NUCLEOTIDE SEQUENCE [LARGE SCALE GENOMIC DNA]</scope>
    <source>
        <strain evidence="5">Lake Konstanz</strain>
    </source>
</reference>
<dbReference type="Pfam" id="PF25062">
    <property type="entry name" value="ARM_TT21_N"/>
    <property type="match status" value="1"/>
</dbReference>
<evidence type="ECO:0000256" key="1">
    <source>
        <dbReference type="ARBA" id="ARBA00010935"/>
    </source>
</evidence>
<dbReference type="AlphaFoldDB" id="A0A0S4J8Q2"/>
<name>A0A0S4J8Q2_BODSA</name>
<dbReference type="PANTHER" id="PTHR14699">
    <property type="entry name" value="STI2 PROTEIN-RELATED"/>
    <property type="match status" value="1"/>
</dbReference>
<comment type="similarity">
    <text evidence="1">Belongs to the TTC21 family.</text>
</comment>
<dbReference type="Proteomes" id="UP000051952">
    <property type="component" value="Unassembled WGS sequence"/>
</dbReference>
<proteinExistence type="inferred from homology"/>
<protein>
    <submittedName>
        <fullName evidence="4">Uncharacterized protein</fullName>
    </submittedName>
</protein>
<dbReference type="GO" id="GO:0030991">
    <property type="term" value="C:intraciliary transport particle A"/>
    <property type="evidence" value="ECO:0007669"/>
    <property type="project" value="TreeGrafter"/>
</dbReference>
<gene>
    <name evidence="4" type="ORF">BSAL_12030</name>
</gene>
<accession>A0A0S4J8Q2</accession>
<evidence type="ECO:0000259" key="3">
    <source>
        <dbReference type="Pfam" id="PF25062"/>
    </source>
</evidence>
<feature type="domain" description="Tetratricopeptide repeat protein 21A/21B second ARM" evidence="2">
    <location>
        <begin position="282"/>
        <end position="551"/>
    </location>
</feature>
<dbReference type="OrthoDB" id="10259630at2759"/>
<dbReference type="InterPro" id="IPR056832">
    <property type="entry name" value="ARM_TT21_2nd"/>
</dbReference>
<dbReference type="Gene3D" id="1.25.40.10">
    <property type="entry name" value="Tetratricopeptide repeat domain"/>
    <property type="match status" value="3"/>
</dbReference>
<dbReference type="Pfam" id="PF25060">
    <property type="entry name" value="ARM_TT21_2nd"/>
    <property type="match status" value="1"/>
</dbReference>
<dbReference type="Pfam" id="PF25058">
    <property type="entry name" value="ARM_TT21"/>
    <property type="match status" value="1"/>
</dbReference>
<dbReference type="InterPro" id="IPR056833">
    <property type="entry name" value="ARM_TT21_N"/>
</dbReference>